<protein>
    <submittedName>
        <fullName evidence="2">Uncharacterized protein</fullName>
    </submittedName>
</protein>
<reference evidence="2" key="2">
    <citation type="submission" date="2020-10" db="EMBL/GenBank/DDBJ databases">
        <authorList>
            <person name="Cooper E.A."/>
            <person name="Brenton Z.W."/>
            <person name="Flinn B.S."/>
            <person name="Jenkins J."/>
            <person name="Shu S."/>
            <person name="Flowers D."/>
            <person name="Luo F."/>
            <person name="Wang Y."/>
            <person name="Xia P."/>
            <person name="Barry K."/>
            <person name="Daum C."/>
            <person name="Lipzen A."/>
            <person name="Yoshinaga Y."/>
            <person name="Schmutz J."/>
            <person name="Saski C."/>
            <person name="Vermerris W."/>
            <person name="Kresovich S."/>
        </authorList>
    </citation>
    <scope>NUCLEOTIDE SEQUENCE</scope>
</reference>
<dbReference type="Proteomes" id="UP000807115">
    <property type="component" value="Chromosome 2"/>
</dbReference>
<proteinExistence type="predicted"/>
<evidence type="ECO:0000313" key="3">
    <source>
        <dbReference type="Proteomes" id="UP000807115"/>
    </source>
</evidence>
<feature type="compositionally biased region" description="Polar residues" evidence="1">
    <location>
        <begin position="23"/>
        <end position="34"/>
    </location>
</feature>
<evidence type="ECO:0000256" key="1">
    <source>
        <dbReference type="SAM" id="MobiDB-lite"/>
    </source>
</evidence>
<comment type="caution">
    <text evidence="2">The sequence shown here is derived from an EMBL/GenBank/DDBJ whole genome shotgun (WGS) entry which is preliminary data.</text>
</comment>
<feature type="compositionally biased region" description="Polar residues" evidence="1">
    <location>
        <begin position="1"/>
        <end position="13"/>
    </location>
</feature>
<dbReference type="AlphaFoldDB" id="A0A921RT99"/>
<reference evidence="2" key="1">
    <citation type="journal article" date="2019" name="BMC Genomics">
        <title>A new reference genome for Sorghum bicolor reveals high levels of sequence similarity between sweet and grain genotypes: implications for the genetics of sugar metabolism.</title>
        <authorList>
            <person name="Cooper E.A."/>
            <person name="Brenton Z.W."/>
            <person name="Flinn B.S."/>
            <person name="Jenkins J."/>
            <person name="Shu S."/>
            <person name="Flowers D."/>
            <person name="Luo F."/>
            <person name="Wang Y."/>
            <person name="Xia P."/>
            <person name="Barry K."/>
            <person name="Daum C."/>
            <person name="Lipzen A."/>
            <person name="Yoshinaga Y."/>
            <person name="Schmutz J."/>
            <person name="Saski C."/>
            <person name="Vermerris W."/>
            <person name="Kresovich S."/>
        </authorList>
    </citation>
    <scope>NUCLEOTIDE SEQUENCE</scope>
</reference>
<sequence>MLSESTTATTSYPQLPCPMDSAAATSSPYLQHPSTYGGIGGGVHGGAVSAPSTASLHRAPQHDSTAAAAPSPYTYEENRSPQPSPSMIQDLKKFV</sequence>
<gene>
    <name evidence="2" type="ORF">BDA96_02G417400</name>
</gene>
<evidence type="ECO:0000313" key="2">
    <source>
        <dbReference type="EMBL" id="KAG0546083.1"/>
    </source>
</evidence>
<dbReference type="EMBL" id="CM027681">
    <property type="protein sequence ID" value="KAG0546083.1"/>
    <property type="molecule type" value="Genomic_DNA"/>
</dbReference>
<name>A0A921RT99_SORBI</name>
<feature type="region of interest" description="Disordered" evidence="1">
    <location>
        <begin position="1"/>
        <end position="95"/>
    </location>
</feature>
<organism evidence="2 3">
    <name type="scientific">Sorghum bicolor</name>
    <name type="common">Sorghum</name>
    <name type="synonym">Sorghum vulgare</name>
    <dbReference type="NCBI Taxonomy" id="4558"/>
    <lineage>
        <taxon>Eukaryota</taxon>
        <taxon>Viridiplantae</taxon>
        <taxon>Streptophyta</taxon>
        <taxon>Embryophyta</taxon>
        <taxon>Tracheophyta</taxon>
        <taxon>Spermatophyta</taxon>
        <taxon>Magnoliopsida</taxon>
        <taxon>Liliopsida</taxon>
        <taxon>Poales</taxon>
        <taxon>Poaceae</taxon>
        <taxon>PACMAD clade</taxon>
        <taxon>Panicoideae</taxon>
        <taxon>Andropogonodae</taxon>
        <taxon>Andropogoneae</taxon>
        <taxon>Sorghinae</taxon>
        <taxon>Sorghum</taxon>
    </lineage>
</organism>
<accession>A0A921RT99</accession>